<name>A0AAV4PII3_9ARAC</name>
<protein>
    <submittedName>
        <fullName evidence="1">Uncharacterized protein</fullName>
    </submittedName>
</protein>
<evidence type="ECO:0000313" key="1">
    <source>
        <dbReference type="EMBL" id="GIX97147.1"/>
    </source>
</evidence>
<organism evidence="1 2">
    <name type="scientific">Caerostris darwini</name>
    <dbReference type="NCBI Taxonomy" id="1538125"/>
    <lineage>
        <taxon>Eukaryota</taxon>
        <taxon>Metazoa</taxon>
        <taxon>Ecdysozoa</taxon>
        <taxon>Arthropoda</taxon>
        <taxon>Chelicerata</taxon>
        <taxon>Arachnida</taxon>
        <taxon>Araneae</taxon>
        <taxon>Araneomorphae</taxon>
        <taxon>Entelegynae</taxon>
        <taxon>Araneoidea</taxon>
        <taxon>Araneidae</taxon>
        <taxon>Caerostris</taxon>
    </lineage>
</organism>
<reference evidence="1 2" key="1">
    <citation type="submission" date="2021-06" db="EMBL/GenBank/DDBJ databases">
        <title>Caerostris darwini draft genome.</title>
        <authorList>
            <person name="Kono N."/>
            <person name="Arakawa K."/>
        </authorList>
    </citation>
    <scope>NUCLEOTIDE SEQUENCE [LARGE SCALE GENOMIC DNA]</scope>
</reference>
<evidence type="ECO:0000313" key="2">
    <source>
        <dbReference type="Proteomes" id="UP001054837"/>
    </source>
</evidence>
<dbReference type="EMBL" id="BPLQ01003005">
    <property type="protein sequence ID" value="GIX97147.1"/>
    <property type="molecule type" value="Genomic_DNA"/>
</dbReference>
<dbReference type="AlphaFoldDB" id="A0AAV4PII3"/>
<comment type="caution">
    <text evidence="1">The sequence shown here is derived from an EMBL/GenBank/DDBJ whole genome shotgun (WGS) entry which is preliminary data.</text>
</comment>
<gene>
    <name evidence="1" type="ORF">CDAR_284051</name>
</gene>
<accession>A0AAV4PII3</accession>
<dbReference type="Proteomes" id="UP001054837">
    <property type="component" value="Unassembled WGS sequence"/>
</dbReference>
<proteinExistence type="predicted"/>
<sequence>MSVYFVPKSVLDIAIEIRSKRSDAVTRSGNPIYTFEAEAISLEACLLLCSMQEIAREKGWRNRMKAPPLSKILRNLLTTLAAFIIELSD</sequence>
<keyword evidence="2" id="KW-1185">Reference proteome</keyword>